<protein>
    <submittedName>
        <fullName evidence="2">Uncharacterized protein</fullName>
    </submittedName>
</protein>
<dbReference type="EMBL" id="JABTTY010000001">
    <property type="protein sequence ID" value="MBE7525290.1"/>
    <property type="molecule type" value="Genomic_DNA"/>
</dbReference>
<feature type="region of interest" description="Disordered" evidence="1">
    <location>
        <begin position="26"/>
        <end position="115"/>
    </location>
</feature>
<reference evidence="2" key="1">
    <citation type="submission" date="2020-05" db="EMBL/GenBank/DDBJ databases">
        <title>High-Quality Genomes of Partial-Nitritation/Anammox System by Hierarchical Clustering Based Hybrid Assembly.</title>
        <authorList>
            <person name="Liu L."/>
            <person name="Wang Y."/>
            <person name="Che Y."/>
            <person name="Chen Y."/>
            <person name="Xia Y."/>
            <person name="Luo R."/>
            <person name="Cheng S.H."/>
            <person name="Zheng C."/>
            <person name="Zhang T."/>
        </authorList>
    </citation>
    <scope>NUCLEOTIDE SEQUENCE</scope>
    <source>
        <strain evidence="2">H1_PAT1</strain>
    </source>
</reference>
<accession>A0A928TVR5</accession>
<feature type="compositionally biased region" description="Acidic residues" evidence="1">
    <location>
        <begin position="102"/>
        <end position="111"/>
    </location>
</feature>
<comment type="caution">
    <text evidence="2">The sequence shown here is derived from an EMBL/GenBank/DDBJ whole genome shotgun (WGS) entry which is preliminary data.</text>
</comment>
<organism evidence="2 3">
    <name type="scientific">candidate division WWE3 bacterium</name>
    <dbReference type="NCBI Taxonomy" id="2053526"/>
    <lineage>
        <taxon>Bacteria</taxon>
        <taxon>Katanobacteria</taxon>
    </lineage>
</organism>
<gene>
    <name evidence="2" type="ORF">HS096_02795</name>
</gene>
<feature type="compositionally biased region" description="Basic and acidic residues" evidence="1">
    <location>
        <begin position="46"/>
        <end position="87"/>
    </location>
</feature>
<name>A0A928TVR5_UNCKA</name>
<sequence>MAQLPRIPMKGAGGYAAKRQEIRMAKAATTAGSASKAQMRAIQAKQRLEEGRRMDAAESVLRRGAVEHPPKGGISKELERRRTEAAERGTSIARMKRHGNEEAPEIDEESEADIHSDDIQKLELAKLPSELKNPKLLQRKFRTGI</sequence>
<proteinExistence type="predicted"/>
<evidence type="ECO:0000313" key="3">
    <source>
        <dbReference type="Proteomes" id="UP000710385"/>
    </source>
</evidence>
<dbReference type="AlphaFoldDB" id="A0A928TVR5"/>
<evidence type="ECO:0000256" key="1">
    <source>
        <dbReference type="SAM" id="MobiDB-lite"/>
    </source>
</evidence>
<evidence type="ECO:0000313" key="2">
    <source>
        <dbReference type="EMBL" id="MBE7525290.1"/>
    </source>
</evidence>
<feature type="compositionally biased region" description="Low complexity" evidence="1">
    <location>
        <begin position="26"/>
        <end position="37"/>
    </location>
</feature>
<dbReference type="Proteomes" id="UP000710385">
    <property type="component" value="Unassembled WGS sequence"/>
</dbReference>